<dbReference type="InterPro" id="IPR032675">
    <property type="entry name" value="LRR_dom_sf"/>
</dbReference>
<gene>
    <name evidence="4" type="ORF">THRCLA_10250</name>
</gene>
<feature type="transmembrane region" description="Helical" evidence="3">
    <location>
        <begin position="248"/>
        <end position="271"/>
    </location>
</feature>
<organism evidence="4 5">
    <name type="scientific">Thraustotheca clavata</name>
    <dbReference type="NCBI Taxonomy" id="74557"/>
    <lineage>
        <taxon>Eukaryota</taxon>
        <taxon>Sar</taxon>
        <taxon>Stramenopiles</taxon>
        <taxon>Oomycota</taxon>
        <taxon>Saprolegniomycetes</taxon>
        <taxon>Saprolegniales</taxon>
        <taxon>Achlyaceae</taxon>
        <taxon>Thraustotheca</taxon>
    </lineage>
</organism>
<evidence type="ECO:0000313" key="4">
    <source>
        <dbReference type="EMBL" id="OQR88552.1"/>
    </source>
</evidence>
<feature type="transmembrane region" description="Helical" evidence="3">
    <location>
        <begin position="304"/>
        <end position="325"/>
    </location>
</feature>
<dbReference type="OrthoDB" id="776842at2759"/>
<dbReference type="EMBL" id="JNBS01003142">
    <property type="protein sequence ID" value="OQR88552.1"/>
    <property type="molecule type" value="Genomic_DNA"/>
</dbReference>
<reference evidence="4 5" key="1">
    <citation type="journal article" date="2014" name="Genome Biol. Evol.">
        <title>The secreted proteins of Achlya hypogyna and Thraustotheca clavata identify the ancestral oomycete secretome and reveal gene acquisitions by horizontal gene transfer.</title>
        <authorList>
            <person name="Misner I."/>
            <person name="Blouin N."/>
            <person name="Leonard G."/>
            <person name="Richards T.A."/>
            <person name="Lane C.E."/>
        </authorList>
    </citation>
    <scope>NUCLEOTIDE SEQUENCE [LARGE SCALE GENOMIC DNA]</scope>
    <source>
        <strain evidence="4 5">ATCC 34112</strain>
    </source>
</reference>
<dbReference type="AlphaFoldDB" id="A0A1V9YS27"/>
<dbReference type="PANTHER" id="PTHR48060">
    <property type="entry name" value="DNA DAMAGE-REPAIR/TOLERATION PROTEIN DRT100"/>
    <property type="match status" value="1"/>
</dbReference>
<feature type="transmembrane region" description="Helical" evidence="3">
    <location>
        <begin position="170"/>
        <end position="190"/>
    </location>
</feature>
<keyword evidence="1" id="KW-0732">Signal</keyword>
<comment type="caution">
    <text evidence="4">The sequence shown here is derived from an EMBL/GenBank/DDBJ whole genome shotgun (WGS) entry which is preliminary data.</text>
</comment>
<dbReference type="InterPro" id="IPR053211">
    <property type="entry name" value="DNA_repair-toleration"/>
</dbReference>
<keyword evidence="2" id="KW-0677">Repeat</keyword>
<evidence type="ECO:0008006" key="6">
    <source>
        <dbReference type="Google" id="ProtNLM"/>
    </source>
</evidence>
<keyword evidence="5" id="KW-1185">Reference proteome</keyword>
<dbReference type="PANTHER" id="PTHR48060:SF21">
    <property type="entry name" value="L DOMAIN-LIKE PROTEIN"/>
    <property type="match status" value="1"/>
</dbReference>
<feature type="transmembrane region" description="Helical" evidence="3">
    <location>
        <begin position="210"/>
        <end position="227"/>
    </location>
</feature>
<dbReference type="FunFam" id="3.80.10.10:FF:000383">
    <property type="entry name" value="Leucine-rich repeat receptor protein kinase EMS1"/>
    <property type="match status" value="1"/>
</dbReference>
<dbReference type="Gene3D" id="3.80.10.10">
    <property type="entry name" value="Ribonuclease Inhibitor"/>
    <property type="match status" value="1"/>
</dbReference>
<evidence type="ECO:0000313" key="5">
    <source>
        <dbReference type="Proteomes" id="UP000243217"/>
    </source>
</evidence>
<evidence type="ECO:0000256" key="1">
    <source>
        <dbReference type="ARBA" id="ARBA00022729"/>
    </source>
</evidence>
<keyword evidence="3" id="KW-0472">Membrane</keyword>
<dbReference type="STRING" id="74557.A0A1V9YS27"/>
<sequence>MTTGDLTALGYTPSRQALDMRLSEQVTVLNTTSRQNQIVPTYKIFSKSYCSGCNPIAELGFGTCNLSMLYNPRTQLLTIKSTNVIGSDYQLAVLVAQTAFGSASHYVKTIAIVFSLGGYLASRRTVQWKEVDLHNADSILSKVIHTFSPKCFPYPSKSLRFDMFCYNSDIFVFLFAGGVLLDMQNCLLYMRHLDIYNAPTPSLSYTLQLYSLTTRLLWFNCAILKAFKIAWNLISSATFTGESKIMAFFNLSNVASLYLSAALLTYVPAYIEYSNSVRLDQSHQDESLDAIFIDSFDSYYLRTIPSIVIGVIANIIFITTLDHLWNRRKWSLLEKNSLARQALFNSSSILCDYLDDVEKEIDGERVAAVIHCKARRLCTLQWFLTNHLICFGLPEKELRMKKRLLQSSISTTVPTTSNTTIKDDPQDSKYTIAQDSDHHIHLLDSQVVDVTSLVLNIKVLKDTIQMLLVLVFVNFVLGQGTTTRNDRGALKMLYWASGGPNWRRQWPVGDLLSDPCMNGWYGVHCNFQAKIIAIRLSNNGLTGYIPPAFARLKELEELDLSTNSLSQELPTSLSSLSSLVILKLNHNSFTGVVPSEIALIPNLLILSLEVNQFQNPMPLTVYNLQSKVLLTFDPQLMPTTFTPQ</sequence>
<evidence type="ECO:0000256" key="2">
    <source>
        <dbReference type="ARBA" id="ARBA00022737"/>
    </source>
</evidence>
<dbReference type="Proteomes" id="UP000243217">
    <property type="component" value="Unassembled WGS sequence"/>
</dbReference>
<keyword evidence="3" id="KW-1133">Transmembrane helix</keyword>
<dbReference type="Pfam" id="PF00560">
    <property type="entry name" value="LRR_1"/>
    <property type="match status" value="2"/>
</dbReference>
<keyword evidence="3" id="KW-0812">Transmembrane</keyword>
<dbReference type="SUPFAM" id="SSF52058">
    <property type="entry name" value="L domain-like"/>
    <property type="match status" value="1"/>
</dbReference>
<name>A0A1V9YS27_9STRA</name>
<protein>
    <recommendedName>
        <fullName evidence="6">Leucine-rich repeat-containing N-terminal plant-type domain-containing protein</fullName>
    </recommendedName>
</protein>
<proteinExistence type="predicted"/>
<accession>A0A1V9YS27</accession>
<dbReference type="InterPro" id="IPR001611">
    <property type="entry name" value="Leu-rich_rpt"/>
</dbReference>
<evidence type="ECO:0000256" key="3">
    <source>
        <dbReference type="SAM" id="Phobius"/>
    </source>
</evidence>